<evidence type="ECO:0000256" key="7">
    <source>
        <dbReference type="SAM" id="Phobius"/>
    </source>
</evidence>
<reference evidence="10 11" key="1">
    <citation type="submission" date="2023-10" db="EMBL/GenBank/DDBJ databases">
        <title>Two novel species belonging to the OM43/NOR5 clade.</title>
        <authorList>
            <person name="Park M."/>
        </authorList>
    </citation>
    <scope>NUCLEOTIDE SEQUENCE [LARGE SCALE GENOMIC DNA]</scope>
    <source>
        <strain evidence="10 11">IMCC45268</strain>
    </source>
</reference>
<evidence type="ECO:0000256" key="5">
    <source>
        <dbReference type="ARBA" id="ARBA00022989"/>
    </source>
</evidence>
<sequence length="559" mass="59746">MNTVIAPLRGAFIWVVFFSFGVNLLMLALPLYLLQVFDRILTSRSVDTLWVLTGIVLVALVAFGILDALRRMMLSRVGILIESGLGRPVLEQSIEAAPLSGGTQSARGVADLQTLRSYLAGQGLLPLLDAPWSIVFLAVIFLLHPILGWLALAAFLGLAGFALLNERLTHDTLKEGRERSGAGMRSAEHAVENSEVILAMGMSNVIASGWKTLVNEALGWLEAGTRRLQILSSISKVARQMVQVAVLATGALLALEGAISPGAMIAASILVTRALAPVEQLIGSWGQTVAARDAWRRLEENLDDEEKPASTKMPAPTGLLRAEGLTYVHPKQDQPVLQGVNLELQPGESLGLIGPTGSGKTTLARCLLGVIPPRLGSVRLDGISLADWAADDRGQYIGYLPQDLELFPGTVAENIARFAGEGSDAAVVKAAQLAGAHEMILQLPMAYETPVGPRGVTLSGGQRQRIALARAMFGDVRLVVLDEPNANQDRVGEEALLSALRRLKEHGVTSVIIAHRPAIIQYVDKIMVLRDGKVTAYGPRDQVLADMAKSAAAPTERLA</sequence>
<proteinExistence type="predicted"/>
<dbReference type="Gene3D" id="1.20.1560.10">
    <property type="entry name" value="ABC transporter type 1, transmembrane domain"/>
    <property type="match status" value="1"/>
</dbReference>
<organism evidence="10 11">
    <name type="scientific">Congregibacter brevis</name>
    <dbReference type="NCBI Taxonomy" id="3081201"/>
    <lineage>
        <taxon>Bacteria</taxon>
        <taxon>Pseudomonadati</taxon>
        <taxon>Pseudomonadota</taxon>
        <taxon>Gammaproteobacteria</taxon>
        <taxon>Cellvibrionales</taxon>
        <taxon>Halieaceae</taxon>
        <taxon>Congregibacter</taxon>
    </lineage>
</organism>
<dbReference type="SUPFAM" id="SSF52540">
    <property type="entry name" value="P-loop containing nucleoside triphosphate hydrolases"/>
    <property type="match status" value="1"/>
</dbReference>
<evidence type="ECO:0000256" key="1">
    <source>
        <dbReference type="ARBA" id="ARBA00004651"/>
    </source>
</evidence>
<dbReference type="InterPro" id="IPR036640">
    <property type="entry name" value="ABC1_TM_sf"/>
</dbReference>
<dbReference type="SUPFAM" id="SSF90123">
    <property type="entry name" value="ABC transporter transmembrane region"/>
    <property type="match status" value="1"/>
</dbReference>
<dbReference type="PANTHER" id="PTHR24221:SF248">
    <property type="entry name" value="ABC TRANSPORTER TRANSMEMBRANE REGION"/>
    <property type="match status" value="1"/>
</dbReference>
<evidence type="ECO:0000256" key="3">
    <source>
        <dbReference type="ARBA" id="ARBA00022741"/>
    </source>
</evidence>
<keyword evidence="6 7" id="KW-0472">Membrane</keyword>
<dbReference type="InterPro" id="IPR003593">
    <property type="entry name" value="AAA+_ATPase"/>
</dbReference>
<dbReference type="InterPro" id="IPR003439">
    <property type="entry name" value="ABC_transporter-like_ATP-bd"/>
</dbReference>
<dbReference type="PROSITE" id="PS00211">
    <property type="entry name" value="ABC_TRANSPORTER_1"/>
    <property type="match status" value="1"/>
</dbReference>
<feature type="transmembrane region" description="Helical" evidence="7">
    <location>
        <begin position="244"/>
        <end position="271"/>
    </location>
</feature>
<dbReference type="Gene3D" id="3.40.50.300">
    <property type="entry name" value="P-loop containing nucleotide triphosphate hydrolases"/>
    <property type="match status" value="1"/>
</dbReference>
<feature type="domain" description="ABC transmembrane type-1" evidence="9">
    <location>
        <begin position="13"/>
        <end position="290"/>
    </location>
</feature>
<dbReference type="EMBL" id="CP136865">
    <property type="protein sequence ID" value="WOJ97248.1"/>
    <property type="molecule type" value="Genomic_DNA"/>
</dbReference>
<dbReference type="PROSITE" id="PS50929">
    <property type="entry name" value="ABC_TM1F"/>
    <property type="match status" value="1"/>
</dbReference>
<dbReference type="PANTHER" id="PTHR24221">
    <property type="entry name" value="ATP-BINDING CASSETTE SUB-FAMILY B"/>
    <property type="match status" value="1"/>
</dbReference>
<feature type="transmembrane region" description="Helical" evidence="7">
    <location>
        <begin position="134"/>
        <end position="164"/>
    </location>
</feature>
<feature type="transmembrane region" description="Helical" evidence="7">
    <location>
        <begin position="12"/>
        <end position="34"/>
    </location>
</feature>
<dbReference type="InterPro" id="IPR027417">
    <property type="entry name" value="P-loop_NTPase"/>
</dbReference>
<gene>
    <name evidence="10" type="ORF">R0137_01425</name>
</gene>
<dbReference type="SMART" id="SM00382">
    <property type="entry name" value="AAA"/>
    <property type="match status" value="1"/>
</dbReference>
<dbReference type="Pfam" id="PF00005">
    <property type="entry name" value="ABC_tran"/>
    <property type="match status" value="1"/>
</dbReference>
<evidence type="ECO:0000256" key="6">
    <source>
        <dbReference type="ARBA" id="ARBA00023136"/>
    </source>
</evidence>
<keyword evidence="3" id="KW-0547">Nucleotide-binding</keyword>
<evidence type="ECO:0000313" key="10">
    <source>
        <dbReference type="EMBL" id="WOJ97248.1"/>
    </source>
</evidence>
<feature type="domain" description="ABC transporter" evidence="8">
    <location>
        <begin position="320"/>
        <end position="556"/>
    </location>
</feature>
<keyword evidence="5 7" id="KW-1133">Transmembrane helix</keyword>
<evidence type="ECO:0000259" key="8">
    <source>
        <dbReference type="PROSITE" id="PS50893"/>
    </source>
</evidence>
<name>A0ABZ0IDS7_9GAMM</name>
<keyword evidence="2 7" id="KW-0812">Transmembrane</keyword>
<dbReference type="InterPro" id="IPR010128">
    <property type="entry name" value="ATPase_T1SS_PrtD-like"/>
</dbReference>
<dbReference type="InterPro" id="IPR017871">
    <property type="entry name" value="ABC_transporter-like_CS"/>
</dbReference>
<keyword evidence="4" id="KW-0067">ATP-binding</keyword>
<dbReference type="RefSeq" id="WP_407327984.1">
    <property type="nucleotide sequence ID" value="NZ_CP136865.1"/>
</dbReference>
<dbReference type="InterPro" id="IPR039421">
    <property type="entry name" value="Type_1_exporter"/>
</dbReference>
<keyword evidence="11" id="KW-1185">Reference proteome</keyword>
<dbReference type="Proteomes" id="UP001626549">
    <property type="component" value="Chromosome"/>
</dbReference>
<evidence type="ECO:0000313" key="11">
    <source>
        <dbReference type="Proteomes" id="UP001626549"/>
    </source>
</evidence>
<evidence type="ECO:0000256" key="2">
    <source>
        <dbReference type="ARBA" id="ARBA00022692"/>
    </source>
</evidence>
<evidence type="ECO:0000256" key="4">
    <source>
        <dbReference type="ARBA" id="ARBA00022840"/>
    </source>
</evidence>
<dbReference type="Pfam" id="PF00664">
    <property type="entry name" value="ABC_membrane"/>
    <property type="match status" value="1"/>
</dbReference>
<accession>A0ABZ0IDS7</accession>
<protein>
    <submittedName>
        <fullName evidence="10">Type I secretion system permease/ATPase</fullName>
    </submittedName>
</protein>
<dbReference type="InterPro" id="IPR011527">
    <property type="entry name" value="ABC1_TM_dom"/>
</dbReference>
<dbReference type="NCBIfam" id="TIGR01842">
    <property type="entry name" value="type_I_sec_PrtD"/>
    <property type="match status" value="1"/>
</dbReference>
<feature type="transmembrane region" description="Helical" evidence="7">
    <location>
        <begin position="46"/>
        <end position="66"/>
    </location>
</feature>
<comment type="subcellular location">
    <subcellularLocation>
        <location evidence="1">Cell membrane</location>
        <topology evidence="1">Multi-pass membrane protein</topology>
    </subcellularLocation>
</comment>
<evidence type="ECO:0000259" key="9">
    <source>
        <dbReference type="PROSITE" id="PS50929"/>
    </source>
</evidence>
<dbReference type="PROSITE" id="PS50893">
    <property type="entry name" value="ABC_TRANSPORTER_2"/>
    <property type="match status" value="1"/>
</dbReference>